<dbReference type="InterPro" id="IPR050196">
    <property type="entry name" value="Cytochrome_P450_Monoox"/>
</dbReference>
<keyword evidence="3 7" id="KW-0479">Metal-binding</keyword>
<organism evidence="8 9">
    <name type="scientific">Brevundimonas albigilva</name>
    <dbReference type="NCBI Taxonomy" id="1312364"/>
    <lineage>
        <taxon>Bacteria</taxon>
        <taxon>Pseudomonadati</taxon>
        <taxon>Pseudomonadota</taxon>
        <taxon>Alphaproteobacteria</taxon>
        <taxon>Caulobacterales</taxon>
        <taxon>Caulobacteraceae</taxon>
        <taxon>Brevundimonas</taxon>
    </lineage>
</organism>
<dbReference type="PRINTS" id="PR00463">
    <property type="entry name" value="EP450I"/>
</dbReference>
<keyword evidence="5 7" id="KW-0408">Iron</keyword>
<evidence type="ECO:0000256" key="4">
    <source>
        <dbReference type="ARBA" id="ARBA00023002"/>
    </source>
</evidence>
<dbReference type="Gene3D" id="1.10.630.10">
    <property type="entry name" value="Cytochrome P450"/>
    <property type="match status" value="1"/>
</dbReference>
<evidence type="ECO:0000256" key="2">
    <source>
        <dbReference type="ARBA" id="ARBA00022617"/>
    </source>
</evidence>
<dbReference type="PROSITE" id="PS00086">
    <property type="entry name" value="CYTOCHROME_P450"/>
    <property type="match status" value="1"/>
</dbReference>
<dbReference type="InterPro" id="IPR001128">
    <property type="entry name" value="Cyt_P450"/>
</dbReference>
<evidence type="ECO:0000256" key="3">
    <source>
        <dbReference type="ARBA" id="ARBA00022723"/>
    </source>
</evidence>
<proteinExistence type="inferred from homology"/>
<dbReference type="SUPFAM" id="SSF48264">
    <property type="entry name" value="Cytochrome P450"/>
    <property type="match status" value="1"/>
</dbReference>
<sequence>MDATADTVFRPAIPPRRAGKPLALLPFLWISWRDPIRMWSERHFDEPQLHGNSAFGEILVVSHPAGVRHVLTENAANYVKGDLQRRVLGPMLAEGLLLTEGETWRRARRILAPLFTPARMATLNARMAEVCAARVAGWSLSARGRVLDVDSEMSGLTFDILSATMFSDELGGEAKGFERALNQFLANGARIDPLDVLGAPDWAPRLGRLASVRSARFFEQRVTRLVEARRARIETGAPAPDDLLSALLLARDETGGPGSQGAGLSDEEVAANILTFILAGHETTARALGWTLHLLSRQPEHLARLQAEADAFDVSDPKWAEGLPWTRAVLEETMRLFPPAPTMARKALAEDEIGGQRIGAGATVIISPWILQRHRLLWDDPDAFRPERFLPENRKAIDRYAYIPFSAGPRVCIGAAFAMQEAMIALAAILRVAQVEPVVRDEPRPVHQITLRSREPMRLRLRARRTATPVS</sequence>
<keyword evidence="2 7" id="KW-0349">Heme</keyword>
<dbReference type="InterPro" id="IPR017972">
    <property type="entry name" value="Cyt_P450_CS"/>
</dbReference>
<dbReference type="RefSeq" id="WP_249749701.1">
    <property type="nucleotide sequence ID" value="NZ_CP097298.1"/>
</dbReference>
<evidence type="ECO:0000313" key="8">
    <source>
        <dbReference type="EMBL" id="URI14585.1"/>
    </source>
</evidence>
<accession>A0ABY4SHW5</accession>
<evidence type="ECO:0000256" key="7">
    <source>
        <dbReference type="RuleBase" id="RU000461"/>
    </source>
</evidence>
<comment type="similarity">
    <text evidence="1 7">Belongs to the cytochrome P450 family.</text>
</comment>
<dbReference type="PANTHER" id="PTHR24291:SF50">
    <property type="entry name" value="BIFUNCTIONAL ALBAFLAVENONE MONOOXYGENASE_TERPENE SYNTHASE"/>
    <property type="match status" value="1"/>
</dbReference>
<evidence type="ECO:0000256" key="1">
    <source>
        <dbReference type="ARBA" id="ARBA00010617"/>
    </source>
</evidence>
<keyword evidence="6 7" id="KW-0503">Monooxygenase</keyword>
<evidence type="ECO:0000256" key="5">
    <source>
        <dbReference type="ARBA" id="ARBA00023004"/>
    </source>
</evidence>
<dbReference type="EMBL" id="CP097649">
    <property type="protein sequence ID" value="URI14585.1"/>
    <property type="molecule type" value="Genomic_DNA"/>
</dbReference>
<dbReference type="Proteomes" id="UP001055429">
    <property type="component" value="Chromosome"/>
</dbReference>
<dbReference type="InterPro" id="IPR002401">
    <property type="entry name" value="Cyt_P450_E_grp-I"/>
</dbReference>
<name>A0ABY4SHW5_9CAUL</name>
<evidence type="ECO:0000313" key="9">
    <source>
        <dbReference type="Proteomes" id="UP001055429"/>
    </source>
</evidence>
<dbReference type="PRINTS" id="PR00385">
    <property type="entry name" value="P450"/>
</dbReference>
<protein>
    <submittedName>
        <fullName evidence="8">Cytochrome P450</fullName>
    </submittedName>
</protein>
<dbReference type="PANTHER" id="PTHR24291">
    <property type="entry name" value="CYTOCHROME P450 FAMILY 4"/>
    <property type="match status" value="1"/>
</dbReference>
<gene>
    <name evidence="8" type="ORF">M8231_12275</name>
</gene>
<keyword evidence="9" id="KW-1185">Reference proteome</keyword>
<evidence type="ECO:0000256" key="6">
    <source>
        <dbReference type="ARBA" id="ARBA00023033"/>
    </source>
</evidence>
<dbReference type="Pfam" id="PF00067">
    <property type="entry name" value="p450"/>
    <property type="match status" value="1"/>
</dbReference>
<keyword evidence="4 7" id="KW-0560">Oxidoreductase</keyword>
<reference evidence="8" key="1">
    <citation type="submission" date="2022-05" db="EMBL/GenBank/DDBJ databases">
        <title>Brevundimonas albigilva TT17 genome sequence.</title>
        <authorList>
            <person name="Lee K."/>
            <person name="Son H."/>
        </authorList>
    </citation>
    <scope>NUCLEOTIDE SEQUENCE</scope>
    <source>
        <strain evidence="8">TT17</strain>
    </source>
</reference>
<dbReference type="InterPro" id="IPR036396">
    <property type="entry name" value="Cyt_P450_sf"/>
</dbReference>